<dbReference type="EMBL" id="CALTRL010006048">
    <property type="protein sequence ID" value="CAH7689158.1"/>
    <property type="molecule type" value="Genomic_DNA"/>
</dbReference>
<comment type="caution">
    <text evidence="3">The sequence shown here is derived from an EMBL/GenBank/DDBJ whole genome shotgun (WGS) entry which is preliminary data.</text>
</comment>
<dbReference type="InterPro" id="IPR036925">
    <property type="entry name" value="TIF_IF2_dom3_sf"/>
</dbReference>
<gene>
    <name evidence="3" type="ORF">PPACK8108_LOCUS24228</name>
</gene>
<organism evidence="3 4">
    <name type="scientific">Phakopsora pachyrhizi</name>
    <name type="common">Asian soybean rust disease fungus</name>
    <dbReference type="NCBI Taxonomy" id="170000"/>
    <lineage>
        <taxon>Eukaryota</taxon>
        <taxon>Fungi</taxon>
        <taxon>Dikarya</taxon>
        <taxon>Basidiomycota</taxon>
        <taxon>Pucciniomycotina</taxon>
        <taxon>Pucciniomycetes</taxon>
        <taxon>Pucciniales</taxon>
        <taxon>Phakopsoraceae</taxon>
        <taxon>Phakopsora</taxon>
    </lineage>
</organism>
<dbReference type="Gene3D" id="3.40.50.10050">
    <property type="entry name" value="Translation initiation factor IF- 2, domain 3"/>
    <property type="match status" value="1"/>
</dbReference>
<evidence type="ECO:0000313" key="3">
    <source>
        <dbReference type="EMBL" id="CAH7689158.1"/>
    </source>
</evidence>
<sequence length="236" mass="25813">MDRRSSKNNSMKRNLKERKKTEMTENRGESGSINCGTAFEEKGELVEANKKSKDLAKNPKEFRSIVKSDCTGTVKAVKAVIKSLDNQQVTFKLSVSDVGMEGATKGMIVGFNLKIDKGAYVMIGAHISQSFEEGDEKEQVGDNQGWEEETHMRTMDTIKGNEILGQNRSEPSKAINGLVEVLGPSMRGMELELTQSEDWSATVNASMGQISFGAYGGHGPGHHLRKGRQSKALGVD</sequence>
<feature type="region of interest" description="Disordered" evidence="1">
    <location>
        <begin position="214"/>
        <end position="236"/>
    </location>
</feature>
<evidence type="ECO:0000313" key="4">
    <source>
        <dbReference type="Proteomes" id="UP001153365"/>
    </source>
</evidence>
<feature type="region of interest" description="Disordered" evidence="1">
    <location>
        <begin position="1"/>
        <end position="36"/>
    </location>
</feature>
<feature type="domain" description="Translation initiation factor IF- 2" evidence="2">
    <location>
        <begin position="49"/>
        <end position="120"/>
    </location>
</feature>
<evidence type="ECO:0000256" key="1">
    <source>
        <dbReference type="SAM" id="MobiDB-lite"/>
    </source>
</evidence>
<dbReference type="Pfam" id="PF11987">
    <property type="entry name" value="IF-2"/>
    <property type="match status" value="1"/>
</dbReference>
<reference evidence="3" key="1">
    <citation type="submission" date="2022-06" db="EMBL/GenBank/DDBJ databases">
        <authorList>
            <consortium name="SYNGENTA / RWTH Aachen University"/>
        </authorList>
    </citation>
    <scope>NUCLEOTIDE SEQUENCE</scope>
</reference>
<protein>
    <recommendedName>
        <fullName evidence="2">Translation initiation factor IF- 2 domain-containing protein</fullName>
    </recommendedName>
</protein>
<dbReference type="AlphaFoldDB" id="A0AAV0BR53"/>
<feature type="compositionally biased region" description="Basic residues" evidence="1">
    <location>
        <begin position="220"/>
        <end position="229"/>
    </location>
</feature>
<proteinExistence type="predicted"/>
<dbReference type="Proteomes" id="UP001153365">
    <property type="component" value="Unassembled WGS sequence"/>
</dbReference>
<dbReference type="InterPro" id="IPR023115">
    <property type="entry name" value="TIF_IF2_dom3"/>
</dbReference>
<name>A0AAV0BR53_PHAPC</name>
<evidence type="ECO:0000259" key="2">
    <source>
        <dbReference type="Pfam" id="PF11987"/>
    </source>
</evidence>
<feature type="compositionally biased region" description="Basic and acidic residues" evidence="1">
    <location>
        <begin position="19"/>
        <end position="28"/>
    </location>
</feature>
<dbReference type="SUPFAM" id="SSF52156">
    <property type="entry name" value="Initiation factor IF2/eIF5b, domain 3"/>
    <property type="match status" value="1"/>
</dbReference>
<accession>A0AAV0BR53</accession>
<keyword evidence="4" id="KW-1185">Reference proteome</keyword>